<dbReference type="CDD" id="cd18595">
    <property type="entry name" value="ABC_6TM_MRP1_2_3_6_D1_like"/>
    <property type="match status" value="1"/>
</dbReference>
<feature type="transmembrane region" description="Helical" evidence="11">
    <location>
        <begin position="743"/>
        <end position="760"/>
    </location>
</feature>
<dbReference type="AlphaFoldDB" id="A0AAD9NHD1"/>
<dbReference type="SMART" id="SM00382">
    <property type="entry name" value="AAA"/>
    <property type="match status" value="2"/>
</dbReference>
<reference evidence="14" key="1">
    <citation type="journal article" date="2023" name="Mol. Biol. Evol.">
        <title>Third-Generation Sequencing Reveals the Adaptive Role of the Epigenome in Three Deep-Sea Polychaetes.</title>
        <authorList>
            <person name="Perez M."/>
            <person name="Aroh O."/>
            <person name="Sun Y."/>
            <person name="Lan Y."/>
            <person name="Juniper S.K."/>
            <person name="Young C.R."/>
            <person name="Angers B."/>
            <person name="Qian P.Y."/>
        </authorList>
    </citation>
    <scope>NUCLEOTIDE SEQUENCE</scope>
    <source>
        <strain evidence="14">R07B-5</strain>
    </source>
</reference>
<evidence type="ECO:0000256" key="3">
    <source>
        <dbReference type="ARBA" id="ARBA00022448"/>
    </source>
</evidence>
<dbReference type="PROSITE" id="PS50929">
    <property type="entry name" value="ABC_TM1F"/>
    <property type="match status" value="2"/>
</dbReference>
<dbReference type="GO" id="GO:0016887">
    <property type="term" value="F:ATP hydrolysis activity"/>
    <property type="evidence" value="ECO:0007669"/>
    <property type="project" value="InterPro"/>
</dbReference>
<feature type="transmembrane region" description="Helical" evidence="11">
    <location>
        <begin position="26"/>
        <end position="48"/>
    </location>
</feature>
<dbReference type="InterPro" id="IPR003439">
    <property type="entry name" value="ABC_transporter-like_ATP-bd"/>
</dbReference>
<feature type="transmembrane region" description="Helical" evidence="11">
    <location>
        <begin position="816"/>
        <end position="846"/>
    </location>
</feature>
<keyword evidence="7" id="KW-0067">ATP-binding</keyword>
<evidence type="ECO:0000256" key="1">
    <source>
        <dbReference type="ARBA" id="ARBA00004128"/>
    </source>
</evidence>
<keyword evidence="15" id="KW-1185">Reference proteome</keyword>
<keyword evidence="5" id="KW-0677">Repeat</keyword>
<dbReference type="FunFam" id="3.40.50.300:FF:000074">
    <property type="entry name" value="Multidrug resistance-associated protein 5 isoform 1"/>
    <property type="match status" value="1"/>
</dbReference>
<feature type="transmembrane region" description="Helical" evidence="11">
    <location>
        <begin position="244"/>
        <end position="262"/>
    </location>
</feature>
<dbReference type="InterPro" id="IPR011527">
    <property type="entry name" value="ABC1_TM_dom"/>
</dbReference>
<feature type="transmembrane region" description="Helical" evidence="11">
    <location>
        <begin position="100"/>
        <end position="121"/>
    </location>
</feature>
<dbReference type="InterPro" id="IPR003593">
    <property type="entry name" value="AAA+_ATPase"/>
</dbReference>
<sequence>MNKFLFRCRMLILFVTNQEDYLWQGVIYAVVLALNKFAFCVVVHWWLYGAYVTGMKARSILNGVVYRKALRLSSCARHGRSVGELVNLVSIDSQKVEEMFVYYNSLWNVPLSVVVCMLFLWREVGLSAFAGLAVLAVLIPINAVFLGSKISQYQTLRMKINDTRMRLTNEMLNGIKVLKFNAWETLFQEKLLVIRKKELKLLRKIAYINAITAVTWFLSPYLVSLATFTAYVMSSPDHVITAEKAFMCLALINILTLPTSLLPTAVRCIGQGVVSLNRIAEFLSLDELVAAETSTTTTTTSADAVVIENASFSWDEVTPVLKGIDFQVPRGKLVAIVGHVGSGKSSILSAILGEISRLHGRCVVQGSVAYVPQQPWIQNATLRDNILFGRVHVPTRYEEVMSACALLPDLQTLPAGDNTEIGEKGINLSGGQRHRVSLARAVYQDTDMYLLDDPLSAVDVHVAKHLFQHVIGPTGLLAQKTRILATHNVTVLPMVDTIVVLHDGRIVDVGTYEEVATRSDTFVSILKAHNEETSKVHEGISKRTRTRRAIQPRSPDEITPFPKDPHEGKDTLIEEEASSVGRVRWRTIWGYIDSGGLGSFSFMVCGLILFVFSQILTNVWLSSWSSDPVVNGTRDREHEYKRLAVYGGFGGLQLFFVSMQSLALACGSVCASSKLFSALLDAILRAPVSFFDTTPIGRIVNRFAKDMDIVDSTLPSYISFFLLVLVPLMSTICIILYSLPVFAAVLIPFGVIFVLVKFVYSTNLRQLKRIDSVSRSPIYSYFEDTLVGLASVRAYRRQTEFTADFDQLVDRSQQAWYLYVICVRWLGVLMESVAAIFLLLVSLFVVFESGTLSAGVAALALTYALQVTGAINLSLRSSAEVEANIVSVERIKEYSNVISEAAWCVPTNTPPHTWPHQGAIELHNYSTRYRPGLGLVLRGIYAKIAPKEKIGVVGRTGAGKSSLTLAFFRIIEAASGQIFIDGLCIGDIGLHDLRTKLTIIPQDPVLFSGSLRDNLDPFGRYRDSQIWSALRKTNLETTVAAMADTLDYDVGENGDMLSVGQRQLLCLARALLAKTKIVILDEATAAVDVATDQVIQRTIRQELAECTVITVAHRLNTVLQYDRLMVLEAGQIREFDSPRRLLSNRRSALYSMAEQLKHAN</sequence>
<dbReference type="FunFam" id="1.20.1560.10:FF:000063">
    <property type="entry name" value="Multidrug resistance protein ABC transporter"/>
    <property type="match status" value="1"/>
</dbReference>
<dbReference type="Pfam" id="PF00664">
    <property type="entry name" value="ABC_membrane"/>
    <property type="match status" value="2"/>
</dbReference>
<feature type="domain" description="ABC transporter" evidence="12">
    <location>
        <begin position="920"/>
        <end position="1154"/>
    </location>
</feature>
<proteinExistence type="inferred from homology"/>
<dbReference type="PROSITE" id="PS50893">
    <property type="entry name" value="ABC_TRANSPORTER_2"/>
    <property type="match status" value="2"/>
</dbReference>
<dbReference type="InterPro" id="IPR036640">
    <property type="entry name" value="ABC1_TM_sf"/>
</dbReference>
<evidence type="ECO:0000313" key="15">
    <source>
        <dbReference type="Proteomes" id="UP001209878"/>
    </source>
</evidence>
<gene>
    <name evidence="14" type="ORF">NP493_1234g00004</name>
</gene>
<dbReference type="GO" id="GO:0140359">
    <property type="term" value="F:ABC-type transporter activity"/>
    <property type="evidence" value="ECO:0007669"/>
    <property type="project" value="InterPro"/>
</dbReference>
<evidence type="ECO:0000256" key="11">
    <source>
        <dbReference type="SAM" id="Phobius"/>
    </source>
</evidence>
<evidence type="ECO:0000256" key="6">
    <source>
        <dbReference type="ARBA" id="ARBA00022741"/>
    </source>
</evidence>
<keyword evidence="4 11" id="KW-0812">Transmembrane</keyword>
<evidence type="ECO:0000256" key="4">
    <source>
        <dbReference type="ARBA" id="ARBA00022692"/>
    </source>
</evidence>
<name>A0AAD9NHD1_RIDPI</name>
<feature type="transmembrane region" description="Helical" evidence="11">
    <location>
        <begin position="205"/>
        <end position="232"/>
    </location>
</feature>
<evidence type="ECO:0000256" key="9">
    <source>
        <dbReference type="ARBA" id="ARBA00023136"/>
    </source>
</evidence>
<evidence type="ECO:0000256" key="7">
    <source>
        <dbReference type="ARBA" id="ARBA00022840"/>
    </source>
</evidence>
<dbReference type="PANTHER" id="PTHR24223:SF443">
    <property type="entry name" value="MULTIDRUG-RESISTANCE LIKE PROTEIN 1, ISOFORM I"/>
    <property type="match status" value="1"/>
</dbReference>
<dbReference type="CDD" id="cd18603">
    <property type="entry name" value="ABC_6TM_MRP1_2_3_6_D2_like"/>
    <property type="match status" value="1"/>
</dbReference>
<accession>A0AAD9NHD1</accession>
<evidence type="ECO:0000256" key="8">
    <source>
        <dbReference type="ARBA" id="ARBA00022989"/>
    </source>
</evidence>
<dbReference type="InterPro" id="IPR017871">
    <property type="entry name" value="ABC_transporter-like_CS"/>
</dbReference>
<feature type="transmembrane region" description="Helical" evidence="11">
    <location>
        <begin position="600"/>
        <end position="623"/>
    </location>
</feature>
<dbReference type="GO" id="GO:0005524">
    <property type="term" value="F:ATP binding"/>
    <property type="evidence" value="ECO:0007669"/>
    <property type="project" value="UniProtKB-KW"/>
</dbReference>
<evidence type="ECO:0000256" key="5">
    <source>
        <dbReference type="ARBA" id="ARBA00022737"/>
    </source>
</evidence>
<feature type="transmembrane region" description="Helical" evidence="11">
    <location>
        <begin position="643"/>
        <end position="666"/>
    </location>
</feature>
<dbReference type="InterPro" id="IPR050173">
    <property type="entry name" value="ABC_transporter_C-like"/>
</dbReference>
<feature type="transmembrane region" description="Helical" evidence="11">
    <location>
        <begin position="127"/>
        <end position="148"/>
    </location>
</feature>
<dbReference type="FunFam" id="1.20.1560.10:FF:000006">
    <property type="entry name" value="ATP-binding cassette, sub-family C (CFTR/MRP), member 9"/>
    <property type="match status" value="1"/>
</dbReference>
<evidence type="ECO:0000259" key="12">
    <source>
        <dbReference type="PROSITE" id="PS50893"/>
    </source>
</evidence>
<keyword evidence="3" id="KW-0813">Transport</keyword>
<evidence type="ECO:0000256" key="2">
    <source>
        <dbReference type="ARBA" id="ARBA00009726"/>
    </source>
</evidence>
<feature type="region of interest" description="Disordered" evidence="10">
    <location>
        <begin position="536"/>
        <end position="569"/>
    </location>
</feature>
<dbReference type="InterPro" id="IPR027417">
    <property type="entry name" value="P-loop_NTPase"/>
</dbReference>
<dbReference type="FunFam" id="3.40.50.300:FF:000997">
    <property type="entry name" value="Multidrug resistance-associated protein 1"/>
    <property type="match status" value="1"/>
</dbReference>
<comment type="subcellular location">
    <subcellularLocation>
        <location evidence="1">Vacuole membrane</location>
        <topology evidence="1">Multi-pass membrane protein</topology>
    </subcellularLocation>
</comment>
<evidence type="ECO:0008006" key="16">
    <source>
        <dbReference type="Google" id="ProtNLM"/>
    </source>
</evidence>
<comment type="similarity">
    <text evidence="2">Belongs to the ABC transporter superfamily. ABCC family. Conjugate transporter (TC 3.A.1.208) subfamily.</text>
</comment>
<evidence type="ECO:0000259" key="13">
    <source>
        <dbReference type="PROSITE" id="PS50929"/>
    </source>
</evidence>
<organism evidence="14 15">
    <name type="scientific">Ridgeia piscesae</name>
    <name type="common">Tubeworm</name>
    <dbReference type="NCBI Taxonomy" id="27915"/>
    <lineage>
        <taxon>Eukaryota</taxon>
        <taxon>Metazoa</taxon>
        <taxon>Spiralia</taxon>
        <taxon>Lophotrochozoa</taxon>
        <taxon>Annelida</taxon>
        <taxon>Polychaeta</taxon>
        <taxon>Sedentaria</taxon>
        <taxon>Canalipalpata</taxon>
        <taxon>Sabellida</taxon>
        <taxon>Siboglinidae</taxon>
        <taxon>Ridgeia</taxon>
    </lineage>
</organism>
<dbReference type="CDD" id="cd03250">
    <property type="entry name" value="ABCC_MRP_domain1"/>
    <property type="match status" value="1"/>
</dbReference>
<dbReference type="EMBL" id="JAODUO010001234">
    <property type="protein sequence ID" value="KAK2168341.1"/>
    <property type="molecule type" value="Genomic_DNA"/>
</dbReference>
<dbReference type="Pfam" id="PF00005">
    <property type="entry name" value="ABC_tran"/>
    <property type="match status" value="2"/>
</dbReference>
<feature type="domain" description="ABC transporter" evidence="12">
    <location>
        <begin position="305"/>
        <end position="528"/>
    </location>
</feature>
<dbReference type="Proteomes" id="UP001209878">
    <property type="component" value="Unassembled WGS sequence"/>
</dbReference>
<feature type="domain" description="ABC transmembrane type-1" evidence="13">
    <location>
        <begin position="602"/>
        <end position="883"/>
    </location>
</feature>
<feature type="domain" description="ABC transmembrane type-1" evidence="13">
    <location>
        <begin position="1"/>
        <end position="266"/>
    </location>
</feature>
<dbReference type="Gene3D" id="3.40.50.300">
    <property type="entry name" value="P-loop containing nucleotide triphosphate hydrolases"/>
    <property type="match status" value="2"/>
</dbReference>
<evidence type="ECO:0000313" key="14">
    <source>
        <dbReference type="EMBL" id="KAK2168341.1"/>
    </source>
</evidence>
<evidence type="ECO:0000256" key="10">
    <source>
        <dbReference type="SAM" id="MobiDB-lite"/>
    </source>
</evidence>
<protein>
    <recommendedName>
        <fullName evidence="16">Multidrug resistance-associated protein 1</fullName>
    </recommendedName>
</protein>
<keyword evidence="6" id="KW-0547">Nucleotide-binding</keyword>
<dbReference type="SUPFAM" id="SSF52540">
    <property type="entry name" value="P-loop containing nucleoside triphosphate hydrolases"/>
    <property type="match status" value="2"/>
</dbReference>
<feature type="transmembrane region" description="Helical" evidence="11">
    <location>
        <begin position="717"/>
        <end position="737"/>
    </location>
</feature>
<dbReference type="SUPFAM" id="SSF90123">
    <property type="entry name" value="ABC transporter transmembrane region"/>
    <property type="match status" value="2"/>
</dbReference>
<dbReference type="CDD" id="cd03244">
    <property type="entry name" value="ABCC_MRP_domain2"/>
    <property type="match status" value="1"/>
</dbReference>
<dbReference type="PANTHER" id="PTHR24223">
    <property type="entry name" value="ATP-BINDING CASSETTE SUB-FAMILY C"/>
    <property type="match status" value="1"/>
</dbReference>
<comment type="caution">
    <text evidence="14">The sequence shown here is derived from an EMBL/GenBank/DDBJ whole genome shotgun (WGS) entry which is preliminary data.</text>
</comment>
<dbReference type="PROSITE" id="PS00211">
    <property type="entry name" value="ABC_TRANSPORTER_1"/>
    <property type="match status" value="1"/>
</dbReference>
<keyword evidence="8 11" id="KW-1133">Transmembrane helix</keyword>
<dbReference type="GO" id="GO:0005774">
    <property type="term" value="C:vacuolar membrane"/>
    <property type="evidence" value="ECO:0007669"/>
    <property type="project" value="UniProtKB-SubCell"/>
</dbReference>
<dbReference type="Gene3D" id="1.20.1560.10">
    <property type="entry name" value="ABC transporter type 1, transmembrane domain"/>
    <property type="match status" value="2"/>
</dbReference>
<keyword evidence="9 11" id="KW-0472">Membrane</keyword>